<keyword evidence="1" id="KW-1133">Transmembrane helix</keyword>
<feature type="transmembrane region" description="Helical" evidence="1">
    <location>
        <begin position="377"/>
        <end position="401"/>
    </location>
</feature>
<organism evidence="2">
    <name type="scientific">Neospora caninum (strain Liverpool)</name>
    <dbReference type="NCBI Taxonomy" id="572307"/>
    <lineage>
        <taxon>Eukaryota</taxon>
        <taxon>Sar</taxon>
        <taxon>Alveolata</taxon>
        <taxon>Apicomplexa</taxon>
        <taxon>Conoidasida</taxon>
        <taxon>Coccidia</taxon>
        <taxon>Eucoccidiorida</taxon>
        <taxon>Eimeriorina</taxon>
        <taxon>Sarcocystidae</taxon>
        <taxon>Neospora</taxon>
    </lineage>
</organism>
<accession>A0A0F7U8B3</accession>
<proteinExistence type="predicted"/>
<evidence type="ECO:0000313" key="2">
    <source>
        <dbReference type="EMBL" id="CEL66063.1"/>
    </source>
</evidence>
<reference evidence="2" key="1">
    <citation type="journal article" date="2015" name="PLoS ONE">
        <title>Comprehensive Evaluation of Toxoplasma gondii VEG and Neospora caninum LIV Genomes with Tachyzoite Stage Transcriptome and Proteome Defines Novel Transcript Features.</title>
        <authorList>
            <person name="Ramaprasad A."/>
            <person name="Mourier T."/>
            <person name="Naeem R."/>
            <person name="Malas T.B."/>
            <person name="Moussa E."/>
            <person name="Panigrahi A."/>
            <person name="Vermont S.J."/>
            <person name="Otto T.D."/>
            <person name="Wastling J."/>
            <person name="Pain A."/>
        </authorList>
    </citation>
    <scope>NUCLEOTIDE SEQUENCE</scope>
    <source>
        <strain evidence="2">Liverpool</strain>
    </source>
</reference>
<dbReference type="EMBL" id="LN714480">
    <property type="protein sequence ID" value="CEL66063.1"/>
    <property type="molecule type" value="Genomic_DNA"/>
</dbReference>
<feature type="transmembrane region" description="Helical" evidence="1">
    <location>
        <begin position="485"/>
        <end position="508"/>
    </location>
</feature>
<keyword evidence="1" id="KW-0472">Membrane</keyword>
<evidence type="ECO:0008006" key="3">
    <source>
        <dbReference type="Google" id="ProtNLM"/>
    </source>
</evidence>
<feature type="transmembrane region" description="Helical" evidence="1">
    <location>
        <begin position="6"/>
        <end position="26"/>
    </location>
</feature>
<keyword evidence="1" id="KW-0812">Transmembrane</keyword>
<evidence type="ECO:0000256" key="1">
    <source>
        <dbReference type="SAM" id="Phobius"/>
    </source>
</evidence>
<gene>
    <name evidence="2" type="ORF">BN1204_018900</name>
</gene>
<sequence>MWYRASVLYAFPIPASIWLLVFAFALDKDGDNVKGKVVKTPEGTEKRESNNDSVLPRADDDVASAFLDSTNGECETTGPGFAPEADYELILTSREALAEYGVHVSGDSGHVTHLTYRDRVAMPRVPQLLQDRVTEHHDEELTRSGFLQGREEVVLVRSRSLEQPLVCGACFRGGRYSVVRLKSTNTDDQGRQVYTFEKIIHPRWRPPMLTFSIAAESVIVGGSRQPRIGSRTLMTCVRSGDMPILFTDFLWSTPQLARYRPGPFKEDVTIQDVEAFAGSIPHTIVLKATLSLQHSSDRVVHDLAENSSFLFFGTVPAPSPSLSVFALGSLKTESRGTVERCDSTGPVFLSFVGWRDIRQLAPTAFTTAKRHKGFYRWIAFCSALAAAAAAILGWLAVAGYARNTLKQMAAMREAGFRNEFSGWIRQRFGVDRHVVATFANSIDPANIGLATSRIFPNGSRTIAMPEQEDAVRQGSIALLMRASGAYGLAAVAAVAATVLPFKLTRAAYRRLKVRRLIRRRLKQIAGTVQLTVDGKRGTEQASGKRKGFIFVVVS</sequence>
<dbReference type="AlphaFoldDB" id="A0A0F7U8B3"/>
<protein>
    <recommendedName>
        <fullName evidence="3">Transmembrane protein</fullName>
    </recommendedName>
</protein>
<name>A0A0F7U8B3_NEOCL</name>